<dbReference type="SUPFAM" id="SSF52833">
    <property type="entry name" value="Thioredoxin-like"/>
    <property type="match status" value="1"/>
</dbReference>
<accession>A0A3B0ZW56</accession>
<evidence type="ECO:0000313" key="1">
    <source>
        <dbReference type="EMBL" id="VAW85684.1"/>
    </source>
</evidence>
<proteinExistence type="predicted"/>
<keyword evidence="1" id="KW-0575">Peroxidase</keyword>
<dbReference type="EC" id="1.11.1.15" evidence="1"/>
<name>A0A3B0ZW56_9ZZZZ</name>
<dbReference type="Gene3D" id="3.40.30.10">
    <property type="entry name" value="Glutaredoxin"/>
    <property type="match status" value="1"/>
</dbReference>
<gene>
    <name evidence="1" type="ORF">MNBD_GAMMA17-954</name>
</gene>
<dbReference type="GO" id="GO:0004601">
    <property type="term" value="F:peroxidase activity"/>
    <property type="evidence" value="ECO:0007669"/>
    <property type="project" value="UniProtKB-KW"/>
</dbReference>
<sequence>MYAKKVRRFESNTFLIDTEGILQHEWRGVKVDGHFEAVMECVKTLKK</sequence>
<organism evidence="1">
    <name type="scientific">hydrothermal vent metagenome</name>
    <dbReference type="NCBI Taxonomy" id="652676"/>
    <lineage>
        <taxon>unclassified sequences</taxon>
        <taxon>metagenomes</taxon>
        <taxon>ecological metagenomes</taxon>
    </lineage>
</organism>
<dbReference type="AlphaFoldDB" id="A0A3B0ZW56"/>
<protein>
    <submittedName>
        <fullName evidence="1">Thiol peroxidase, Bcp-type</fullName>
        <ecNumber evidence="1">1.11.1.15</ecNumber>
    </submittedName>
</protein>
<reference evidence="1" key="1">
    <citation type="submission" date="2018-06" db="EMBL/GenBank/DDBJ databases">
        <authorList>
            <person name="Zhirakovskaya E."/>
        </authorList>
    </citation>
    <scope>NUCLEOTIDE SEQUENCE</scope>
</reference>
<keyword evidence="1" id="KW-0560">Oxidoreductase</keyword>
<dbReference type="InterPro" id="IPR036249">
    <property type="entry name" value="Thioredoxin-like_sf"/>
</dbReference>
<dbReference type="EMBL" id="UOFQ01000028">
    <property type="protein sequence ID" value="VAW85684.1"/>
    <property type="molecule type" value="Genomic_DNA"/>
</dbReference>